<evidence type="ECO:0000256" key="1">
    <source>
        <dbReference type="SAM" id="MobiDB-lite"/>
    </source>
</evidence>
<organism evidence="2 3">
    <name type="scientific">Variovorax paradoxus</name>
    <dbReference type="NCBI Taxonomy" id="34073"/>
    <lineage>
        <taxon>Bacteria</taxon>
        <taxon>Pseudomonadati</taxon>
        <taxon>Pseudomonadota</taxon>
        <taxon>Betaproteobacteria</taxon>
        <taxon>Burkholderiales</taxon>
        <taxon>Comamonadaceae</taxon>
        <taxon>Variovorax</taxon>
    </lineage>
</organism>
<comment type="caution">
    <text evidence="2">The sequence shown here is derived from an EMBL/GenBank/DDBJ whole genome shotgun (WGS) entry which is preliminary data.</text>
</comment>
<dbReference type="Proteomes" id="UP000077852">
    <property type="component" value="Unassembled WGS sequence"/>
</dbReference>
<dbReference type="RefSeq" id="WP_081267724.1">
    <property type="nucleotide sequence ID" value="NZ_LVHG01000037.1"/>
</dbReference>
<evidence type="ECO:0000313" key="3">
    <source>
        <dbReference type="Proteomes" id="UP000077852"/>
    </source>
</evidence>
<accession>A0AA91IBD6</accession>
<protein>
    <submittedName>
        <fullName evidence="2">Uncharacterized protein</fullName>
    </submittedName>
</protein>
<proteinExistence type="predicted"/>
<evidence type="ECO:0000313" key="2">
    <source>
        <dbReference type="EMBL" id="OAK64597.1"/>
    </source>
</evidence>
<dbReference type="AlphaFoldDB" id="A0AA91IBD6"/>
<feature type="region of interest" description="Disordered" evidence="1">
    <location>
        <begin position="75"/>
        <end position="99"/>
    </location>
</feature>
<feature type="region of interest" description="Disordered" evidence="1">
    <location>
        <begin position="117"/>
        <end position="136"/>
    </location>
</feature>
<gene>
    <name evidence="2" type="ORF">A3K87_14575</name>
</gene>
<name>A0AA91IBD6_VARPD</name>
<reference evidence="2 3" key="1">
    <citation type="submission" date="2016-03" db="EMBL/GenBank/DDBJ databases">
        <title>Genome sequence of Variovorax paradoxus KB5.</title>
        <authorList>
            <person name="Jeong H."/>
            <person name="Hong C.E."/>
            <person name="Jo S.H."/>
            <person name="Park J.M."/>
        </authorList>
    </citation>
    <scope>NUCLEOTIDE SEQUENCE [LARGE SCALE GENOMIC DNA]</scope>
    <source>
        <strain evidence="2 3">KB5</strain>
    </source>
</reference>
<sequence length="136" mass="14359">MSTEITFPLALCKAQWSIWLHALEMLETIGASALQRGIEETRAGTDAVMRAEDWQALALAPLHAFWPDAAVGTRQEPALSAAPENKGAQAHAADAPASRNDVVHDALCTLRTALAAGSAPRRSRPKAPVATARGKA</sequence>
<dbReference type="EMBL" id="LVHG01000037">
    <property type="protein sequence ID" value="OAK64597.1"/>
    <property type="molecule type" value="Genomic_DNA"/>
</dbReference>